<evidence type="ECO:0000256" key="1">
    <source>
        <dbReference type="SAM" id="Phobius"/>
    </source>
</evidence>
<sequence length="458" mass="48836">MLLPAEVVAALLATFTASRVCQHCRLAEGFVRSIWLAVPLGGSEGKKVYVHPKLSLVQLRLLRTNLVYRFEAFRRQLPLIIGTSAALAAALCLPEFPLHRLLGLNAFSETLHKVVQQWAFELVPHNFKGVSSSGLSLVVACCCCCWLLLLAAAAAAAVGEVEGLKAAIEEPSKYVNKALWTALGAAAPSLPAAAAAAAFCPNMLKFIRISLAAAALLLRISAAKDLVQVSLANRTTSVRAAEVLLLPVLLLLLLLLTLLFSTAAEVAPPAPPPFLNELVQEEKTNLDAAAAAAAAANACTQVHAAAAAAADPAAAAAGCCHKTSLLEEALCPEVYVHLKQQQSKEGAKETFKIREKQKEDLGLHAHAFVGLHAHALVGMRAHACACSPKTACACSPPVGPFLTVFRPLFLLFFGNKKEKEEAFSLFGRLQQIEAMKWREGPSEFSIWGPEVLAKRKTI</sequence>
<protein>
    <submittedName>
        <fullName evidence="3">Uncharacterized protein</fullName>
    </submittedName>
</protein>
<dbReference type="Proteomes" id="UP000030754">
    <property type="component" value="Unassembled WGS sequence"/>
</dbReference>
<dbReference type="VEuPathDB" id="ToxoDB:ENH_00047750"/>
<dbReference type="OrthoDB" id="10397303at2759"/>
<feature type="transmembrane region" description="Helical" evidence="1">
    <location>
        <begin position="243"/>
        <end position="264"/>
    </location>
</feature>
<keyword evidence="1" id="KW-0472">Membrane</keyword>
<proteinExistence type="predicted"/>
<feature type="chain" id="PRO_5004674163" evidence="2">
    <location>
        <begin position="19"/>
        <end position="458"/>
    </location>
</feature>
<dbReference type="GeneID" id="25474927"/>
<dbReference type="RefSeq" id="XP_013436571.1">
    <property type="nucleotide sequence ID" value="XM_013581117.1"/>
</dbReference>
<accession>U6N035</accession>
<keyword evidence="1" id="KW-1133">Transmembrane helix</keyword>
<keyword evidence="4" id="KW-1185">Reference proteome</keyword>
<dbReference type="EMBL" id="HG725411">
    <property type="protein sequence ID" value="CDJ68104.1"/>
    <property type="molecule type" value="Genomic_DNA"/>
</dbReference>
<reference evidence="3" key="1">
    <citation type="submission" date="2013-10" db="EMBL/GenBank/DDBJ databases">
        <title>Genomic analysis of the causative agents of coccidiosis in chickens.</title>
        <authorList>
            <person name="Reid A.J."/>
            <person name="Blake D."/>
            <person name="Billington K."/>
            <person name="Browne H."/>
            <person name="Dunn M."/>
            <person name="Hung S."/>
            <person name="Kawahara F."/>
            <person name="Miranda-Saavedra D."/>
            <person name="Mourier T."/>
            <person name="Nagra H."/>
            <person name="Otto T.D."/>
            <person name="Rawlings N."/>
            <person name="Sanchez A."/>
            <person name="Sanders M."/>
            <person name="Subramaniam C."/>
            <person name="Tay Y."/>
            <person name="Dear P."/>
            <person name="Doerig C."/>
            <person name="Gruber A."/>
            <person name="Parkinson J."/>
            <person name="Shirley M."/>
            <person name="Wan K.L."/>
            <person name="Berriman M."/>
            <person name="Tomley F."/>
            <person name="Pain A."/>
        </authorList>
    </citation>
    <scope>NUCLEOTIDE SEQUENCE [LARGE SCALE GENOMIC DNA]</scope>
    <source>
        <strain evidence="3">Houghton</strain>
    </source>
</reference>
<name>U6N035_9EIME</name>
<feature type="transmembrane region" description="Helical" evidence="1">
    <location>
        <begin position="135"/>
        <end position="158"/>
    </location>
</feature>
<reference evidence="3" key="2">
    <citation type="submission" date="2013-10" db="EMBL/GenBank/DDBJ databases">
        <authorList>
            <person name="Aslett M."/>
        </authorList>
    </citation>
    <scope>NUCLEOTIDE SEQUENCE [LARGE SCALE GENOMIC DNA]</scope>
    <source>
        <strain evidence="3">Houghton</strain>
    </source>
</reference>
<dbReference type="AlphaFoldDB" id="U6N035"/>
<feature type="signal peptide" evidence="2">
    <location>
        <begin position="1"/>
        <end position="18"/>
    </location>
</feature>
<feature type="transmembrane region" description="Helical" evidence="1">
    <location>
        <begin position="178"/>
        <end position="199"/>
    </location>
</feature>
<keyword evidence="1" id="KW-0812">Transmembrane</keyword>
<keyword evidence="2" id="KW-0732">Signal</keyword>
<organism evidence="3 4">
    <name type="scientific">Eimeria necatrix</name>
    <dbReference type="NCBI Taxonomy" id="51315"/>
    <lineage>
        <taxon>Eukaryota</taxon>
        <taxon>Sar</taxon>
        <taxon>Alveolata</taxon>
        <taxon>Apicomplexa</taxon>
        <taxon>Conoidasida</taxon>
        <taxon>Coccidia</taxon>
        <taxon>Eucoccidiorida</taxon>
        <taxon>Eimeriorina</taxon>
        <taxon>Eimeriidae</taxon>
        <taxon>Eimeria</taxon>
    </lineage>
</organism>
<evidence type="ECO:0000256" key="2">
    <source>
        <dbReference type="SAM" id="SignalP"/>
    </source>
</evidence>
<evidence type="ECO:0000313" key="3">
    <source>
        <dbReference type="EMBL" id="CDJ68104.1"/>
    </source>
</evidence>
<evidence type="ECO:0000313" key="4">
    <source>
        <dbReference type="Proteomes" id="UP000030754"/>
    </source>
</evidence>
<gene>
    <name evidence="3" type="ORF">ENH_00047750</name>
</gene>